<evidence type="ECO:0000259" key="1">
    <source>
        <dbReference type="PROSITE" id="PS51186"/>
    </source>
</evidence>
<dbReference type="OrthoDB" id="9800797at2"/>
<dbReference type="InterPro" id="IPR000182">
    <property type="entry name" value="GNAT_dom"/>
</dbReference>
<dbReference type="InterPro" id="IPR016181">
    <property type="entry name" value="Acyl_CoA_acyltransferase"/>
</dbReference>
<organism evidence="2 3">
    <name type="scientific">Paenibacillus lutimineralis</name>
    <dbReference type="NCBI Taxonomy" id="2707005"/>
    <lineage>
        <taxon>Bacteria</taxon>
        <taxon>Bacillati</taxon>
        <taxon>Bacillota</taxon>
        <taxon>Bacilli</taxon>
        <taxon>Bacillales</taxon>
        <taxon>Paenibacillaceae</taxon>
        <taxon>Paenibacillus</taxon>
    </lineage>
</organism>
<feature type="domain" description="N-acetyltransferase" evidence="1">
    <location>
        <begin position="1"/>
        <end position="149"/>
    </location>
</feature>
<dbReference type="Pfam" id="PF13673">
    <property type="entry name" value="Acetyltransf_10"/>
    <property type="match status" value="1"/>
</dbReference>
<sequence>MNIRKATIDEAGYLSELSFRSKAYWGYSEAFMEACREDLTILPEDILASIIFVLEDEKVIKGFVGLEIEDDSCLLSNLFIDPNEIGKGYGRQLWQHMLEVAKGLNAHSILIHSDPYAEDFYLAMGARRIGEIESTVFEGRKLPLLEIPI</sequence>
<dbReference type="Proteomes" id="UP000270678">
    <property type="component" value="Chromosome"/>
</dbReference>
<keyword evidence="3" id="KW-1185">Reference proteome</keyword>
<dbReference type="AlphaFoldDB" id="A0A3Q9IAY1"/>
<dbReference type="Gene3D" id="3.40.630.30">
    <property type="match status" value="1"/>
</dbReference>
<proteinExistence type="predicted"/>
<evidence type="ECO:0000313" key="3">
    <source>
        <dbReference type="Proteomes" id="UP000270678"/>
    </source>
</evidence>
<reference evidence="3" key="1">
    <citation type="submission" date="2018-12" db="EMBL/GenBank/DDBJ databases">
        <title>Complete genome sequence of Paenibacillus sp. MBLB1234.</title>
        <authorList>
            <person name="Nam Y.-D."/>
            <person name="Kang J."/>
            <person name="Chung W.-H."/>
            <person name="Park Y.S."/>
        </authorList>
    </citation>
    <scope>NUCLEOTIDE SEQUENCE [LARGE SCALE GENOMIC DNA]</scope>
    <source>
        <strain evidence="3">MBLB1234</strain>
    </source>
</reference>
<dbReference type="KEGG" id="plut:EI981_21875"/>
<accession>A0A3Q9IAY1</accession>
<name>A0A3Q9IAY1_9BACL</name>
<dbReference type="PROSITE" id="PS51186">
    <property type="entry name" value="GNAT"/>
    <property type="match status" value="1"/>
</dbReference>
<evidence type="ECO:0000313" key="2">
    <source>
        <dbReference type="EMBL" id="AZS16849.1"/>
    </source>
</evidence>
<protein>
    <submittedName>
        <fullName evidence="2">GNAT family N-acetyltransferase</fullName>
    </submittedName>
</protein>
<dbReference type="EMBL" id="CP034346">
    <property type="protein sequence ID" value="AZS16849.1"/>
    <property type="molecule type" value="Genomic_DNA"/>
</dbReference>
<dbReference type="SUPFAM" id="SSF55729">
    <property type="entry name" value="Acyl-CoA N-acyltransferases (Nat)"/>
    <property type="match status" value="1"/>
</dbReference>
<dbReference type="CDD" id="cd04301">
    <property type="entry name" value="NAT_SF"/>
    <property type="match status" value="1"/>
</dbReference>
<dbReference type="RefSeq" id="WP_127001860.1">
    <property type="nucleotide sequence ID" value="NZ_CP034346.1"/>
</dbReference>
<dbReference type="GO" id="GO:0016747">
    <property type="term" value="F:acyltransferase activity, transferring groups other than amino-acyl groups"/>
    <property type="evidence" value="ECO:0007669"/>
    <property type="project" value="InterPro"/>
</dbReference>
<gene>
    <name evidence="2" type="ORF">EI981_21875</name>
</gene>
<keyword evidence="2" id="KW-0808">Transferase</keyword>